<comment type="catalytic activity">
    <reaction evidence="9 12">
        <text>a 5'-end ribonucleotide-tRNA(His) + GTP + ATP + H2O = a 5'-end phospho-guanosine-ribonucleotide-tRNA(His) + AMP + 2 diphosphate + H(+)</text>
        <dbReference type="Rhea" id="RHEA:54564"/>
        <dbReference type="Rhea" id="RHEA-COMP:14193"/>
        <dbReference type="Rhea" id="RHEA-COMP:14917"/>
        <dbReference type="ChEBI" id="CHEBI:15377"/>
        <dbReference type="ChEBI" id="CHEBI:15378"/>
        <dbReference type="ChEBI" id="CHEBI:30616"/>
        <dbReference type="ChEBI" id="CHEBI:33019"/>
        <dbReference type="ChEBI" id="CHEBI:37565"/>
        <dbReference type="ChEBI" id="CHEBI:138282"/>
        <dbReference type="ChEBI" id="CHEBI:141847"/>
        <dbReference type="ChEBI" id="CHEBI:456215"/>
        <dbReference type="EC" id="2.7.7.79"/>
    </reaction>
</comment>
<evidence type="ECO:0000256" key="10">
    <source>
        <dbReference type="ARBA" id="ARBA00058346"/>
    </source>
</evidence>
<dbReference type="GO" id="GO:0008193">
    <property type="term" value="F:tRNA guanylyltransferase activity"/>
    <property type="evidence" value="ECO:0007669"/>
    <property type="project" value="UniProtKB-UniRule"/>
</dbReference>
<evidence type="ECO:0000256" key="4">
    <source>
        <dbReference type="ARBA" id="ARBA00022695"/>
    </source>
</evidence>
<feature type="binding site" evidence="14">
    <location>
        <position position="30"/>
    </location>
    <ligand>
        <name>Mg(2+)</name>
        <dbReference type="ChEBI" id="CHEBI:18420"/>
        <label>1</label>
        <note>catalytic</note>
    </ligand>
</feature>
<keyword evidence="7 12" id="KW-0460">Magnesium</keyword>
<evidence type="ECO:0000256" key="8">
    <source>
        <dbReference type="ARBA" id="ARBA00023134"/>
    </source>
</evidence>
<keyword evidence="2 12" id="KW-0808">Transferase</keyword>
<evidence type="ECO:0000256" key="13">
    <source>
        <dbReference type="PIRSR" id="PIRSR028980-1"/>
    </source>
</evidence>
<dbReference type="GO" id="GO:0000287">
    <property type="term" value="F:magnesium ion binding"/>
    <property type="evidence" value="ECO:0007669"/>
    <property type="project" value="UniProtKB-UniRule"/>
</dbReference>
<dbReference type="PANTHER" id="PTHR12729:SF6">
    <property type="entry name" value="TRNA(HIS) GUANYLYLTRANSFERASE-RELATED"/>
    <property type="match status" value="1"/>
</dbReference>
<dbReference type="InterPro" id="IPR038469">
    <property type="entry name" value="tRNAHis_GuaTrfase_Thg1_sf"/>
</dbReference>
<keyword evidence="18" id="KW-1185">Reference proteome</keyword>
<feature type="binding site" evidence="14">
    <location>
        <position position="29"/>
    </location>
    <ligand>
        <name>Mg(2+)</name>
        <dbReference type="ChEBI" id="CHEBI:18420"/>
        <label>2</label>
        <note>catalytic</note>
    </ligand>
</feature>
<protein>
    <recommendedName>
        <fullName evidence="12">tRNA(His) guanylyltransferase</fullName>
        <ecNumber evidence="12">2.7.7.79</ecNumber>
    </recommendedName>
    <alternativeName>
        <fullName evidence="12">tRNA-histidine guanylyltransferase</fullName>
    </alternativeName>
</protein>
<evidence type="ECO:0000259" key="16">
    <source>
        <dbReference type="Pfam" id="PF14413"/>
    </source>
</evidence>
<feature type="domain" description="Thg1 C-terminal" evidence="16">
    <location>
        <begin position="139"/>
        <end position="253"/>
    </location>
</feature>
<evidence type="ECO:0000313" key="18">
    <source>
        <dbReference type="Proteomes" id="UP001209878"/>
    </source>
</evidence>
<evidence type="ECO:0000256" key="1">
    <source>
        <dbReference type="ARBA" id="ARBA00010113"/>
    </source>
</evidence>
<keyword evidence="3 12" id="KW-0819">tRNA processing</keyword>
<evidence type="ECO:0000256" key="12">
    <source>
        <dbReference type="PIRNR" id="PIRNR028980"/>
    </source>
</evidence>
<dbReference type="GO" id="GO:0005525">
    <property type="term" value="F:GTP binding"/>
    <property type="evidence" value="ECO:0007669"/>
    <property type="project" value="UniProtKB-UniRule"/>
</dbReference>
<comment type="cofactor">
    <cofactor evidence="14">
        <name>Mg(2+)</name>
        <dbReference type="ChEBI" id="CHEBI:18420"/>
    </cofactor>
    <text evidence="14">Binds 2 magnesium ions per subunit.</text>
</comment>
<evidence type="ECO:0000256" key="9">
    <source>
        <dbReference type="ARBA" id="ARBA00047281"/>
    </source>
</evidence>
<feature type="binding site" evidence="13">
    <location>
        <begin position="75"/>
        <end position="76"/>
    </location>
    <ligand>
        <name>GTP</name>
        <dbReference type="ChEBI" id="CHEBI:37565"/>
    </ligand>
</feature>
<feature type="domain" description="tRNAHis guanylyltransferase catalytic" evidence="15">
    <location>
        <begin position="6"/>
        <end position="135"/>
    </location>
</feature>
<dbReference type="FunFam" id="3.30.70.3000:FF:000001">
    <property type="entry name" value="tRNA(His) guanylyltransferase"/>
    <property type="match status" value="1"/>
</dbReference>
<dbReference type="PIRSF" id="PIRSF028980">
    <property type="entry name" value="tRNAHis_guanylyltransferase"/>
    <property type="match status" value="1"/>
</dbReference>
<evidence type="ECO:0000256" key="3">
    <source>
        <dbReference type="ARBA" id="ARBA00022694"/>
    </source>
</evidence>
<dbReference type="Gene3D" id="3.30.70.3000">
    <property type="match status" value="1"/>
</dbReference>
<dbReference type="InterPro" id="IPR024956">
    <property type="entry name" value="tRNAHis_GuaTrfase_cat"/>
</dbReference>
<evidence type="ECO:0000313" key="17">
    <source>
        <dbReference type="EMBL" id="KAK2190279.1"/>
    </source>
</evidence>
<feature type="binding site" evidence="13">
    <location>
        <begin position="29"/>
        <end position="34"/>
    </location>
    <ligand>
        <name>GTP</name>
        <dbReference type="ChEBI" id="CHEBI:37565"/>
    </ligand>
</feature>
<dbReference type="EC" id="2.7.7.79" evidence="12"/>
<dbReference type="PANTHER" id="PTHR12729">
    <property type="entry name" value="TRNA(HIS) GUANYLYLTRANSFERASE-RELATED"/>
    <property type="match status" value="1"/>
</dbReference>
<accession>A0AAD9P8T8</accession>
<evidence type="ECO:0000256" key="6">
    <source>
        <dbReference type="ARBA" id="ARBA00022741"/>
    </source>
</evidence>
<feature type="binding site" evidence="14">
    <location>
        <position position="29"/>
    </location>
    <ligand>
        <name>Mg(2+)</name>
        <dbReference type="ChEBI" id="CHEBI:18420"/>
        <label>1</label>
        <note>catalytic</note>
    </ligand>
</feature>
<feature type="binding site" evidence="14">
    <location>
        <position position="76"/>
    </location>
    <ligand>
        <name>Mg(2+)</name>
        <dbReference type="ChEBI" id="CHEBI:18420"/>
        <label>2</label>
        <note>catalytic</note>
    </ligand>
</feature>
<name>A0AAD9P8T8_RIDPI</name>
<sequence>MAKSKFEYVRQFEAHDECLPHCWIVVRIDGKGFHRFSEMHNFVKPNDDRSLSLMNVSAEKVMTDFRDIVLAYGQSDEYSFVFRKSTTNYNRRASKLMTNLVSLFASTFVYNWTKHFPDTQLKYPPAFDARVVLYPSNRILRDYLSWRQVDCHINNMYNTCFWKLIQDAGMTTTEAQHRLKGTLSGDKNELLFSEFGVNYNNLPEIYRKGTLLVRSSVQETATKTVPNKNGDGTMEETFQRKRYITETLYTDIVGDKFWREHPEILGEDS</sequence>
<organism evidence="17 18">
    <name type="scientific">Ridgeia piscesae</name>
    <name type="common">Tubeworm</name>
    <dbReference type="NCBI Taxonomy" id="27915"/>
    <lineage>
        <taxon>Eukaryota</taxon>
        <taxon>Metazoa</taxon>
        <taxon>Spiralia</taxon>
        <taxon>Lophotrochozoa</taxon>
        <taxon>Annelida</taxon>
        <taxon>Polychaeta</taxon>
        <taxon>Sedentaria</taxon>
        <taxon>Canalipalpata</taxon>
        <taxon>Sabellida</taxon>
        <taxon>Siboglinidae</taxon>
        <taxon>Ridgeia</taxon>
    </lineage>
</organism>
<dbReference type="Proteomes" id="UP001209878">
    <property type="component" value="Unassembled WGS sequence"/>
</dbReference>
<dbReference type="EMBL" id="JAODUO010000084">
    <property type="protein sequence ID" value="KAK2190279.1"/>
    <property type="molecule type" value="Genomic_DNA"/>
</dbReference>
<dbReference type="Pfam" id="PF14413">
    <property type="entry name" value="Thg1C"/>
    <property type="match status" value="1"/>
</dbReference>
<reference evidence="17" key="1">
    <citation type="journal article" date="2023" name="Mol. Biol. Evol.">
        <title>Third-Generation Sequencing Reveals the Adaptive Role of the Epigenome in Three Deep-Sea Polychaetes.</title>
        <authorList>
            <person name="Perez M."/>
            <person name="Aroh O."/>
            <person name="Sun Y."/>
            <person name="Lan Y."/>
            <person name="Juniper S.K."/>
            <person name="Young C.R."/>
            <person name="Angers B."/>
            <person name="Qian P.Y."/>
        </authorList>
    </citation>
    <scope>NUCLEOTIDE SEQUENCE</scope>
    <source>
        <strain evidence="17">R07B-5</strain>
    </source>
</reference>
<dbReference type="Pfam" id="PF04446">
    <property type="entry name" value="Thg1"/>
    <property type="match status" value="1"/>
</dbReference>
<dbReference type="AlphaFoldDB" id="A0AAD9P8T8"/>
<evidence type="ECO:0000256" key="5">
    <source>
        <dbReference type="ARBA" id="ARBA00022723"/>
    </source>
</evidence>
<gene>
    <name evidence="17" type="ORF">NP493_79g02029</name>
</gene>
<proteinExistence type="inferred from homology"/>
<keyword evidence="5 12" id="KW-0479">Metal-binding</keyword>
<evidence type="ECO:0000256" key="11">
    <source>
        <dbReference type="ARBA" id="ARBA00065710"/>
    </source>
</evidence>
<dbReference type="InterPro" id="IPR025845">
    <property type="entry name" value="Thg1_C_dom"/>
</dbReference>
<keyword evidence="4 12" id="KW-0548">Nucleotidyltransferase</keyword>
<evidence type="ECO:0000256" key="14">
    <source>
        <dbReference type="PIRSR" id="PIRSR028980-2"/>
    </source>
</evidence>
<keyword evidence="8 12" id="KW-0342">GTP-binding</keyword>
<evidence type="ECO:0000256" key="7">
    <source>
        <dbReference type="ARBA" id="ARBA00022842"/>
    </source>
</evidence>
<evidence type="ECO:0000256" key="2">
    <source>
        <dbReference type="ARBA" id="ARBA00022679"/>
    </source>
</evidence>
<dbReference type="GO" id="GO:0006400">
    <property type="term" value="P:tRNA modification"/>
    <property type="evidence" value="ECO:0007669"/>
    <property type="project" value="UniProtKB-UniRule"/>
</dbReference>
<comment type="function">
    <text evidence="10">Adds a GMP to the 5'-end of tRNA(His) after transcription and RNase P cleavage. This step is essential for proper recognition of the tRNA and for the fidelity of protein synthesis. Also functions as a guanyl-nucleotide exchange factor/GEF for the MFN1 and MFN2 mitofusins thereby regulating mitochondrial fusion. By regulating both mitochondrial dynamics and bioenergetic function, it contributes to cell survival following oxidative stress.</text>
</comment>
<keyword evidence="6 12" id="KW-0547">Nucleotide-binding</keyword>
<comment type="caution">
    <text evidence="17">The sequence shown here is derived from an EMBL/GenBank/DDBJ whole genome shotgun (WGS) entry which is preliminary data.</text>
</comment>
<evidence type="ECO:0000259" key="15">
    <source>
        <dbReference type="Pfam" id="PF04446"/>
    </source>
</evidence>
<comment type="similarity">
    <text evidence="1 12">Belongs to the tRNA(His) guanylyltransferase family.</text>
</comment>
<dbReference type="InterPro" id="IPR007537">
    <property type="entry name" value="tRNAHis_GuaTrfase_Thg1"/>
</dbReference>
<feature type="binding site" evidence="14">
    <location>
        <position position="76"/>
    </location>
    <ligand>
        <name>Mg(2+)</name>
        <dbReference type="ChEBI" id="CHEBI:18420"/>
        <label>1</label>
        <note>catalytic</note>
    </ligand>
</feature>
<comment type="subunit">
    <text evidence="11">Homotetramer. Interacts with MFN1 and MFN2; functions as a guanyl-nucleotide exchange factor/GEF for MFN2 and also probably MFN1.</text>
</comment>